<evidence type="ECO:0000256" key="4">
    <source>
        <dbReference type="ARBA" id="ARBA00044042"/>
    </source>
</evidence>
<dbReference type="CAZy" id="GT9">
    <property type="family name" value="Glycosyltransferase Family 9"/>
</dbReference>
<dbReference type="Pfam" id="PF01075">
    <property type="entry name" value="Glyco_transf_9"/>
    <property type="match status" value="1"/>
</dbReference>
<name>Q01SR3_SOLUE</name>
<keyword evidence="2 6" id="KW-0808">Transferase</keyword>
<organism evidence="6">
    <name type="scientific">Solibacter usitatus (strain Ellin6076)</name>
    <dbReference type="NCBI Taxonomy" id="234267"/>
    <lineage>
        <taxon>Bacteria</taxon>
        <taxon>Pseudomonadati</taxon>
        <taxon>Acidobacteriota</taxon>
        <taxon>Terriglobia</taxon>
        <taxon>Bryobacterales</taxon>
        <taxon>Solibacteraceae</taxon>
        <taxon>Candidatus Solibacter</taxon>
    </lineage>
</organism>
<dbReference type="EC" id="2.4.99.24" evidence="4"/>
<protein>
    <recommendedName>
        <fullName evidence="4">lipopolysaccharide heptosyltransferase II</fullName>
        <ecNumber evidence="4">2.4.99.24</ecNumber>
    </recommendedName>
</protein>
<gene>
    <name evidence="6" type="ordered locus">Acid_6381</name>
</gene>
<dbReference type="CDD" id="cd03789">
    <property type="entry name" value="GT9_LPS_heptosyltransferase"/>
    <property type="match status" value="1"/>
</dbReference>
<reference evidence="6" key="1">
    <citation type="submission" date="2006-10" db="EMBL/GenBank/DDBJ databases">
        <title>Complete sequence of Solibacter usitatus Ellin6076.</title>
        <authorList>
            <consortium name="US DOE Joint Genome Institute"/>
            <person name="Copeland A."/>
            <person name="Lucas S."/>
            <person name="Lapidus A."/>
            <person name="Barry K."/>
            <person name="Detter J.C."/>
            <person name="Glavina del Rio T."/>
            <person name="Hammon N."/>
            <person name="Israni S."/>
            <person name="Dalin E."/>
            <person name="Tice H."/>
            <person name="Pitluck S."/>
            <person name="Thompson L.S."/>
            <person name="Brettin T."/>
            <person name="Bruce D."/>
            <person name="Han C."/>
            <person name="Tapia R."/>
            <person name="Gilna P."/>
            <person name="Schmutz J."/>
            <person name="Larimer F."/>
            <person name="Land M."/>
            <person name="Hauser L."/>
            <person name="Kyrpides N."/>
            <person name="Mikhailova N."/>
            <person name="Janssen P.H."/>
            <person name="Kuske C.R."/>
            <person name="Richardson P."/>
        </authorList>
    </citation>
    <scope>NUCLEOTIDE SEQUENCE</scope>
    <source>
        <strain evidence="6">Ellin6076</strain>
    </source>
</reference>
<dbReference type="HOGENOM" id="CLU_038371_0_0_0"/>
<dbReference type="InParanoid" id="Q01SR3"/>
<comment type="catalytic activity">
    <reaction evidence="5">
        <text>an L-alpha-D-Hep-(1-&gt;5)-[alpha-Kdo-(2-&gt;4)]-alpha-Kdo-(2-&gt;6)-lipid A + ADP-L-glycero-beta-D-manno-heptose = an L-alpha-D-Hep-(1-&gt;3)-L-alpha-D-Hep-(1-&gt;5)-[alpha-Kdo-(2-&gt;4)]-alpha-Kdo-(2-&gt;6)-lipid A + ADP + H(+)</text>
        <dbReference type="Rhea" id="RHEA:74071"/>
        <dbReference type="ChEBI" id="CHEBI:15378"/>
        <dbReference type="ChEBI" id="CHEBI:61506"/>
        <dbReference type="ChEBI" id="CHEBI:193068"/>
        <dbReference type="ChEBI" id="CHEBI:193069"/>
        <dbReference type="ChEBI" id="CHEBI:456216"/>
        <dbReference type="EC" id="2.4.99.24"/>
    </reaction>
</comment>
<dbReference type="KEGG" id="sus:Acid_6381"/>
<dbReference type="STRING" id="234267.Acid_6381"/>
<dbReference type="GO" id="GO:0009244">
    <property type="term" value="P:lipopolysaccharide core region biosynthetic process"/>
    <property type="evidence" value="ECO:0007669"/>
    <property type="project" value="TreeGrafter"/>
</dbReference>
<dbReference type="GO" id="GO:0008713">
    <property type="term" value="F:ADP-heptose-lipopolysaccharide heptosyltransferase activity"/>
    <property type="evidence" value="ECO:0007669"/>
    <property type="project" value="UniProtKB-EC"/>
</dbReference>
<evidence type="ECO:0000256" key="2">
    <source>
        <dbReference type="ARBA" id="ARBA00022679"/>
    </source>
</evidence>
<dbReference type="PANTHER" id="PTHR30160">
    <property type="entry name" value="TETRAACYLDISACCHARIDE 4'-KINASE-RELATED"/>
    <property type="match status" value="1"/>
</dbReference>
<dbReference type="Gene3D" id="3.40.50.2000">
    <property type="entry name" value="Glycogen Phosphorylase B"/>
    <property type="match status" value="2"/>
</dbReference>
<evidence type="ECO:0000256" key="5">
    <source>
        <dbReference type="ARBA" id="ARBA00047503"/>
    </source>
</evidence>
<dbReference type="InterPro" id="IPR051199">
    <property type="entry name" value="LPS_LOS_Heptosyltrfase"/>
</dbReference>
<evidence type="ECO:0000256" key="3">
    <source>
        <dbReference type="ARBA" id="ARBA00043995"/>
    </source>
</evidence>
<comment type="similarity">
    <text evidence="3">Belongs to the glycosyltransferase 9 family.</text>
</comment>
<evidence type="ECO:0000256" key="1">
    <source>
        <dbReference type="ARBA" id="ARBA00022676"/>
    </source>
</evidence>
<dbReference type="AlphaFoldDB" id="Q01SR3"/>
<dbReference type="NCBIfam" id="TIGR02195">
    <property type="entry name" value="heptsyl_trn_II"/>
    <property type="match status" value="1"/>
</dbReference>
<dbReference type="InterPro" id="IPR011910">
    <property type="entry name" value="RfaF"/>
</dbReference>
<dbReference type="eggNOG" id="COG0859">
    <property type="taxonomic scope" value="Bacteria"/>
</dbReference>
<dbReference type="FunCoup" id="Q01SR3">
    <property type="interactions" value="206"/>
</dbReference>
<sequence length="350" mass="37960">MTFNPSSSSKVLVRATNWLGDAVMSLPAIRAIREIFPHAHLAVLGRPWLADLYAREKSIDSVIPYPALTGLGPRRDFAAQLRARRFDCAILLQNAFDAALITWMAGIPERIGYARDGRGLLLTRPIPVPEPGEIPRHERFYYLELLRRAGMMESFPAAAAIRLDGIEDARESGATHLRSLGIEGPVIGISPGAAYGNAKRWLPERFAEAAAQLPDENAFLIFGSAAERALCQTVAADLERAGRRVRNLAGETSLREFLDLAAACRLVLTNDSGAMHAAGALGVPTVTIFGATDDTTTGPTGPFARIVREHAECSPCLLRECPIDHRCMTRVTSARVAQVARELLTTIDAA</sequence>
<dbReference type="GO" id="GO:0005829">
    <property type="term" value="C:cytosol"/>
    <property type="evidence" value="ECO:0007669"/>
    <property type="project" value="TreeGrafter"/>
</dbReference>
<dbReference type="SUPFAM" id="SSF53756">
    <property type="entry name" value="UDP-Glycosyltransferase/glycogen phosphorylase"/>
    <property type="match status" value="1"/>
</dbReference>
<dbReference type="InterPro" id="IPR002201">
    <property type="entry name" value="Glyco_trans_9"/>
</dbReference>
<evidence type="ECO:0000313" key="6">
    <source>
        <dbReference type="EMBL" id="ABJ87307.1"/>
    </source>
</evidence>
<keyword evidence="1" id="KW-0328">Glycosyltransferase</keyword>
<proteinExistence type="inferred from homology"/>
<dbReference type="EMBL" id="CP000473">
    <property type="protein sequence ID" value="ABJ87307.1"/>
    <property type="molecule type" value="Genomic_DNA"/>
</dbReference>
<dbReference type="PANTHER" id="PTHR30160:SF7">
    <property type="entry name" value="ADP-HEPTOSE--LPS HEPTOSYLTRANSFERASE 2"/>
    <property type="match status" value="1"/>
</dbReference>
<accession>Q01SR3</accession>